<dbReference type="EMBL" id="WSFT01000036">
    <property type="protein sequence ID" value="MBS4538551.1"/>
    <property type="molecule type" value="Genomic_DNA"/>
</dbReference>
<dbReference type="Proteomes" id="UP000724672">
    <property type="component" value="Unassembled WGS sequence"/>
</dbReference>
<sequence>MLTEERHNIILDKLNKKGIVKVNELVKATDTSESTIRRDLTYLEEINKLKRVHGGAALVEGRYNEASFKEKLIHNQQEKVLIAKYAASLIEDGDCIYLDAGTTVYEMTKYINQKDILVVTNGIDHVDPLLEKGIKVYILGGKIKSNTKAVVGVDAITNLSRFRFDKAFIGINAIHLEYDLTTPDSEEAIMKERAIELSGEAFVLADHSKFNKISSVKVADLDKVSIITGKENEEHDKYIQKTEMKVVTE</sequence>
<keyword evidence="6" id="KW-1185">Reference proteome</keyword>
<gene>
    <name evidence="5" type="ORF">GOQ27_08755</name>
</gene>
<evidence type="ECO:0000256" key="3">
    <source>
        <dbReference type="ARBA" id="ARBA00023163"/>
    </source>
</evidence>
<dbReference type="AlphaFoldDB" id="A0A942Z6J9"/>
<dbReference type="InterPro" id="IPR036388">
    <property type="entry name" value="WH-like_DNA-bd_sf"/>
</dbReference>
<organism evidence="5 6">
    <name type="scientific">Anaeromonas frigoriresistens</name>
    <dbReference type="NCBI Taxonomy" id="2683708"/>
    <lineage>
        <taxon>Bacteria</taxon>
        <taxon>Bacillati</taxon>
        <taxon>Bacillota</taxon>
        <taxon>Tissierellia</taxon>
        <taxon>Tissierellales</taxon>
        <taxon>Thermohalobacteraceae</taxon>
        <taxon>Anaeromonas</taxon>
    </lineage>
</organism>
<keyword evidence="1" id="KW-0805">Transcription regulation</keyword>
<dbReference type="InterPro" id="IPR036390">
    <property type="entry name" value="WH_DNA-bd_sf"/>
</dbReference>
<evidence type="ECO:0000259" key="4">
    <source>
        <dbReference type="PROSITE" id="PS51000"/>
    </source>
</evidence>
<dbReference type="GO" id="GO:0003677">
    <property type="term" value="F:DNA binding"/>
    <property type="evidence" value="ECO:0007669"/>
    <property type="project" value="UniProtKB-KW"/>
</dbReference>
<protein>
    <submittedName>
        <fullName evidence="5">DeoR/GlpR transcriptional regulator</fullName>
    </submittedName>
</protein>
<keyword evidence="3" id="KW-0804">Transcription</keyword>
<dbReference type="PROSITE" id="PS00894">
    <property type="entry name" value="HTH_DEOR_1"/>
    <property type="match status" value="1"/>
</dbReference>
<evidence type="ECO:0000313" key="6">
    <source>
        <dbReference type="Proteomes" id="UP000724672"/>
    </source>
</evidence>
<dbReference type="InterPro" id="IPR050313">
    <property type="entry name" value="Carb_Metab_HTH_regulators"/>
</dbReference>
<dbReference type="RefSeq" id="WP_203366475.1">
    <property type="nucleotide sequence ID" value="NZ_WSFT01000036.1"/>
</dbReference>
<dbReference type="InterPro" id="IPR037171">
    <property type="entry name" value="NagB/RpiA_transferase-like"/>
</dbReference>
<dbReference type="SMART" id="SM00420">
    <property type="entry name" value="HTH_DEOR"/>
    <property type="match status" value="1"/>
</dbReference>
<dbReference type="PROSITE" id="PS51000">
    <property type="entry name" value="HTH_DEOR_2"/>
    <property type="match status" value="1"/>
</dbReference>
<dbReference type="SUPFAM" id="SSF100950">
    <property type="entry name" value="NagB/RpiA/CoA transferase-like"/>
    <property type="match status" value="1"/>
</dbReference>
<dbReference type="GO" id="GO:0003700">
    <property type="term" value="F:DNA-binding transcription factor activity"/>
    <property type="evidence" value="ECO:0007669"/>
    <property type="project" value="InterPro"/>
</dbReference>
<dbReference type="InterPro" id="IPR001034">
    <property type="entry name" value="DeoR_HTH"/>
</dbReference>
<feature type="domain" description="HTH deoR-type" evidence="4">
    <location>
        <begin position="3"/>
        <end position="58"/>
    </location>
</feature>
<comment type="caution">
    <text evidence="5">The sequence shown here is derived from an EMBL/GenBank/DDBJ whole genome shotgun (WGS) entry which is preliminary data.</text>
</comment>
<evidence type="ECO:0000313" key="5">
    <source>
        <dbReference type="EMBL" id="MBS4538551.1"/>
    </source>
</evidence>
<dbReference type="PRINTS" id="PR00037">
    <property type="entry name" value="HTHLACR"/>
</dbReference>
<dbReference type="SUPFAM" id="SSF46785">
    <property type="entry name" value="Winged helix' DNA-binding domain"/>
    <property type="match status" value="1"/>
</dbReference>
<accession>A0A942Z6J9</accession>
<dbReference type="InterPro" id="IPR018356">
    <property type="entry name" value="Tscrpt_reg_HTH_DeoR_CS"/>
</dbReference>
<reference evidence="5" key="1">
    <citation type="submission" date="2019-12" db="EMBL/GenBank/DDBJ databases">
        <title>Clostridiaceae gen. nov. sp. nov., isolated from sediment in Xinjiang, China.</title>
        <authorList>
            <person name="Zhang R."/>
        </authorList>
    </citation>
    <scope>NUCLEOTIDE SEQUENCE</scope>
    <source>
        <strain evidence="5">D2Q-11</strain>
    </source>
</reference>
<keyword evidence="2" id="KW-0238">DNA-binding</keyword>
<dbReference type="PANTHER" id="PTHR30363:SF56">
    <property type="entry name" value="TRANSCRIPTIONAL REGULATOR, DEOR FAMILY"/>
    <property type="match status" value="1"/>
</dbReference>
<dbReference type="PANTHER" id="PTHR30363">
    <property type="entry name" value="HTH-TYPE TRANSCRIPTIONAL REGULATOR SRLR-RELATED"/>
    <property type="match status" value="1"/>
</dbReference>
<dbReference type="SMART" id="SM01134">
    <property type="entry name" value="DeoRC"/>
    <property type="match status" value="1"/>
</dbReference>
<proteinExistence type="predicted"/>
<dbReference type="Gene3D" id="1.10.10.10">
    <property type="entry name" value="Winged helix-like DNA-binding domain superfamily/Winged helix DNA-binding domain"/>
    <property type="match status" value="1"/>
</dbReference>
<evidence type="ECO:0000256" key="1">
    <source>
        <dbReference type="ARBA" id="ARBA00023015"/>
    </source>
</evidence>
<dbReference type="Pfam" id="PF08220">
    <property type="entry name" value="HTH_DeoR"/>
    <property type="match status" value="1"/>
</dbReference>
<dbReference type="Gene3D" id="3.40.50.1360">
    <property type="match status" value="1"/>
</dbReference>
<name>A0A942Z6J9_9FIRM</name>
<dbReference type="Pfam" id="PF00455">
    <property type="entry name" value="DeoRC"/>
    <property type="match status" value="1"/>
</dbReference>
<dbReference type="InterPro" id="IPR014036">
    <property type="entry name" value="DeoR-like_C"/>
</dbReference>
<evidence type="ECO:0000256" key="2">
    <source>
        <dbReference type="ARBA" id="ARBA00023125"/>
    </source>
</evidence>